<dbReference type="SUPFAM" id="SSF116726">
    <property type="entry name" value="TrkA C-terminal domain-like"/>
    <property type="match status" value="2"/>
</dbReference>
<keyword evidence="6 7" id="KW-0472">Membrane</keyword>
<accession>A0ABP9UHX3</accession>
<comment type="subcellular location">
    <subcellularLocation>
        <location evidence="1">Membrane</location>
        <topology evidence="1">Multi-pass membrane protein</topology>
    </subcellularLocation>
</comment>
<feature type="domain" description="RCK C-terminal" evidence="8">
    <location>
        <begin position="304"/>
        <end position="388"/>
    </location>
</feature>
<feature type="transmembrane region" description="Helical" evidence="7">
    <location>
        <begin position="478"/>
        <end position="502"/>
    </location>
</feature>
<dbReference type="PANTHER" id="PTHR43652">
    <property type="entry name" value="BASIC AMINO ACID ANTIPORTER YFCC-RELATED"/>
    <property type="match status" value="1"/>
</dbReference>
<dbReference type="PANTHER" id="PTHR43652:SF2">
    <property type="entry name" value="BASIC AMINO ACID ANTIPORTER YFCC-RELATED"/>
    <property type="match status" value="1"/>
</dbReference>
<evidence type="ECO:0000256" key="2">
    <source>
        <dbReference type="ARBA" id="ARBA00022448"/>
    </source>
</evidence>
<keyword evidence="5 7" id="KW-1133">Transmembrane helix</keyword>
<protein>
    <recommendedName>
        <fullName evidence="8">RCK C-terminal domain-containing protein</fullName>
    </recommendedName>
</protein>
<gene>
    <name evidence="9" type="ORF">Hsar01_00465</name>
</gene>
<sequence>MDASHFQLWLTFGVLAAVFVCFIREWLPTELAALAGMAVLIAAGILGEKEISGVFSNSAPLTIGAMFVLAGALTRTGAIDWIADRFIRWAGTSITRVLLVLALIVVPLSGFLNNTPVVVVFLPVIMAFCRRSGMRASKLLIPLSFLSILGGTTTLIGTSTNLLVAGVAKAYDQPPFGIFEITGLGAIYAVIGFLYLYFVGRHLLPDRDTVSSLLDAEDTRQFCSAVEITEGSPLAGERLIESPLFSEKHRTIVYEVARHGRRVEDIPLDALVLQERDILWFRATPKMLAQIRETKGVQMVHEMVGDPDAEEEEVKTVEAIIGPRSSLIGRSIRESGVRRKFGVVVAAVHRRGMNLSQTYQDIRLAFGDTLLLEGPVHNLLRLQREDDFLSLNETSVAAVRKSRVLLATGILLAVVLAAATGLVSITAAVLVGAVAAILTRCIDLSEAYDSIEWNILFLIYGMLGIGRAMKVTGGAEMLAGLTVAAMEPYGPLAILAAIYLLSSLLTEVVTNNAVAILLTPVVISIAGALDVDARPFIVAIMFGASASFLTPIGYQTNTYVYGAGGYRFQDFVKIGLPLNLLMWIIAVLLIPRFWPF</sequence>
<dbReference type="RefSeq" id="WP_353565415.1">
    <property type="nucleotide sequence ID" value="NZ_BAABRI010000002.1"/>
</dbReference>
<evidence type="ECO:0000256" key="1">
    <source>
        <dbReference type="ARBA" id="ARBA00004141"/>
    </source>
</evidence>
<evidence type="ECO:0000256" key="4">
    <source>
        <dbReference type="ARBA" id="ARBA00022737"/>
    </source>
</evidence>
<comment type="caution">
    <text evidence="9">The sequence shown here is derived from an EMBL/GenBank/DDBJ whole genome shotgun (WGS) entry which is preliminary data.</text>
</comment>
<name>A0ABP9UHX3_9BACT</name>
<organism evidence="9 10">
    <name type="scientific">Haloferula sargassicola</name>
    <dbReference type="NCBI Taxonomy" id="490096"/>
    <lineage>
        <taxon>Bacteria</taxon>
        <taxon>Pseudomonadati</taxon>
        <taxon>Verrucomicrobiota</taxon>
        <taxon>Verrucomicrobiia</taxon>
        <taxon>Verrucomicrobiales</taxon>
        <taxon>Verrucomicrobiaceae</taxon>
        <taxon>Haloferula</taxon>
    </lineage>
</organism>
<dbReference type="Gene3D" id="3.30.70.1450">
    <property type="entry name" value="Regulator of K+ conductance, C-terminal domain"/>
    <property type="match status" value="2"/>
</dbReference>
<feature type="transmembrane region" description="Helical" evidence="7">
    <location>
        <begin position="508"/>
        <end position="529"/>
    </location>
</feature>
<keyword evidence="2" id="KW-0813">Transport</keyword>
<dbReference type="InterPro" id="IPR036721">
    <property type="entry name" value="RCK_C_sf"/>
</dbReference>
<dbReference type="EMBL" id="BAABRI010000002">
    <property type="protein sequence ID" value="GAA5481258.1"/>
    <property type="molecule type" value="Genomic_DNA"/>
</dbReference>
<dbReference type="Pfam" id="PF03600">
    <property type="entry name" value="CitMHS"/>
    <property type="match status" value="1"/>
</dbReference>
<feature type="domain" description="RCK C-terminal" evidence="8">
    <location>
        <begin position="211"/>
        <end position="297"/>
    </location>
</feature>
<evidence type="ECO:0000256" key="5">
    <source>
        <dbReference type="ARBA" id="ARBA00022989"/>
    </source>
</evidence>
<dbReference type="Pfam" id="PF02080">
    <property type="entry name" value="TrkA_C"/>
    <property type="match status" value="2"/>
</dbReference>
<keyword evidence="4" id="KW-0677">Repeat</keyword>
<dbReference type="InterPro" id="IPR051679">
    <property type="entry name" value="DASS-Related_Transporters"/>
</dbReference>
<evidence type="ECO:0000313" key="9">
    <source>
        <dbReference type="EMBL" id="GAA5481258.1"/>
    </source>
</evidence>
<feature type="transmembrane region" description="Helical" evidence="7">
    <location>
        <begin position="53"/>
        <end position="74"/>
    </location>
</feature>
<feature type="transmembrane region" description="Helical" evidence="7">
    <location>
        <begin position="86"/>
        <end position="105"/>
    </location>
</feature>
<evidence type="ECO:0000256" key="7">
    <source>
        <dbReference type="SAM" id="Phobius"/>
    </source>
</evidence>
<dbReference type="Proteomes" id="UP001476282">
    <property type="component" value="Unassembled WGS sequence"/>
</dbReference>
<dbReference type="PROSITE" id="PS51202">
    <property type="entry name" value="RCK_C"/>
    <property type="match status" value="2"/>
</dbReference>
<reference evidence="9 10" key="1">
    <citation type="submission" date="2024-02" db="EMBL/GenBank/DDBJ databases">
        <title>Haloferula sargassicola NBRC 104335.</title>
        <authorList>
            <person name="Ichikawa N."/>
            <person name="Katano-Makiyama Y."/>
            <person name="Hidaka K."/>
        </authorList>
    </citation>
    <scope>NUCLEOTIDE SEQUENCE [LARGE SCALE GENOMIC DNA]</scope>
    <source>
        <strain evidence="9 10">NBRC 104335</strain>
    </source>
</reference>
<evidence type="ECO:0000256" key="3">
    <source>
        <dbReference type="ARBA" id="ARBA00022692"/>
    </source>
</evidence>
<keyword evidence="10" id="KW-1185">Reference proteome</keyword>
<proteinExistence type="predicted"/>
<dbReference type="InterPro" id="IPR004680">
    <property type="entry name" value="Cit_transptr-like_dom"/>
</dbReference>
<evidence type="ECO:0000256" key="6">
    <source>
        <dbReference type="ARBA" id="ARBA00023136"/>
    </source>
</evidence>
<evidence type="ECO:0000313" key="10">
    <source>
        <dbReference type="Proteomes" id="UP001476282"/>
    </source>
</evidence>
<feature type="transmembrane region" description="Helical" evidence="7">
    <location>
        <begin position="111"/>
        <end position="129"/>
    </location>
</feature>
<feature type="transmembrane region" description="Helical" evidence="7">
    <location>
        <begin position="141"/>
        <end position="164"/>
    </location>
</feature>
<feature type="transmembrane region" description="Helical" evidence="7">
    <location>
        <begin position="31"/>
        <end position="47"/>
    </location>
</feature>
<keyword evidence="3 7" id="KW-0812">Transmembrane</keyword>
<feature type="transmembrane region" description="Helical" evidence="7">
    <location>
        <begin position="536"/>
        <end position="554"/>
    </location>
</feature>
<evidence type="ECO:0000259" key="8">
    <source>
        <dbReference type="PROSITE" id="PS51202"/>
    </source>
</evidence>
<feature type="transmembrane region" description="Helical" evidence="7">
    <location>
        <begin position="6"/>
        <end position="24"/>
    </location>
</feature>
<feature type="transmembrane region" description="Helical" evidence="7">
    <location>
        <begin position="176"/>
        <end position="198"/>
    </location>
</feature>
<feature type="transmembrane region" description="Helical" evidence="7">
    <location>
        <begin position="574"/>
        <end position="594"/>
    </location>
</feature>
<feature type="transmembrane region" description="Helical" evidence="7">
    <location>
        <begin position="410"/>
        <end position="438"/>
    </location>
</feature>
<dbReference type="InterPro" id="IPR006037">
    <property type="entry name" value="RCK_C"/>
</dbReference>